<accession>A0A8H8CSC0</accession>
<name>A0A8H8CSC0_AJECA</name>
<gene>
    <name evidence="1" type="ORF">I7I52_12497</name>
</gene>
<sequence>MCRRMGRLMGKGRREEANVLWDRHLPLPLLLSSKTASVVTPADCFPCDQTCRFIITSRETFGFALIGQEICCSNVKSSHFGATKEYLLSVLKHPSIWRILPMLS</sequence>
<organism evidence="1 2">
    <name type="scientific">Ajellomyces capsulatus</name>
    <name type="common">Darling's disease fungus</name>
    <name type="synonym">Histoplasma capsulatum</name>
    <dbReference type="NCBI Taxonomy" id="5037"/>
    <lineage>
        <taxon>Eukaryota</taxon>
        <taxon>Fungi</taxon>
        <taxon>Dikarya</taxon>
        <taxon>Ascomycota</taxon>
        <taxon>Pezizomycotina</taxon>
        <taxon>Eurotiomycetes</taxon>
        <taxon>Eurotiomycetidae</taxon>
        <taxon>Onygenales</taxon>
        <taxon>Ajellomycetaceae</taxon>
        <taxon>Histoplasma</taxon>
    </lineage>
</organism>
<dbReference type="VEuPathDB" id="FungiDB:I7I52_12497"/>
<reference evidence="1 2" key="1">
    <citation type="submission" date="2021-01" db="EMBL/GenBank/DDBJ databases">
        <title>Chromosome-level genome assembly of a human fungal pathogen reveals clustering of transcriptionally co-regulated genes.</title>
        <authorList>
            <person name="Voorhies M."/>
            <person name="Cohen S."/>
            <person name="Shea T.P."/>
            <person name="Petrus S."/>
            <person name="Munoz J.F."/>
            <person name="Poplawski S."/>
            <person name="Goldman W.E."/>
            <person name="Michael T."/>
            <person name="Cuomo C.A."/>
            <person name="Sil A."/>
            <person name="Beyhan S."/>
        </authorList>
    </citation>
    <scope>NUCLEOTIDE SEQUENCE [LARGE SCALE GENOMIC DNA]</scope>
    <source>
        <strain evidence="1 2">G184AR</strain>
    </source>
</reference>
<dbReference type="EMBL" id="JAEVHI010000006">
    <property type="protein sequence ID" value="KAG5288871.1"/>
    <property type="molecule type" value="Genomic_DNA"/>
</dbReference>
<evidence type="ECO:0000313" key="1">
    <source>
        <dbReference type="EMBL" id="KAG5288871.1"/>
    </source>
</evidence>
<protein>
    <submittedName>
        <fullName evidence="1">Uncharacterized protein</fullName>
    </submittedName>
</protein>
<dbReference type="Proteomes" id="UP000670092">
    <property type="component" value="Unassembled WGS sequence"/>
</dbReference>
<dbReference type="AlphaFoldDB" id="A0A8H8CSC0"/>
<comment type="caution">
    <text evidence="1">The sequence shown here is derived from an EMBL/GenBank/DDBJ whole genome shotgun (WGS) entry which is preliminary data.</text>
</comment>
<proteinExistence type="predicted"/>
<evidence type="ECO:0000313" key="2">
    <source>
        <dbReference type="Proteomes" id="UP000670092"/>
    </source>
</evidence>